<keyword evidence="1" id="KW-0347">Helicase</keyword>
<keyword evidence="1" id="KW-0227">DNA damage</keyword>
<dbReference type="PANTHER" id="PTHR10492:SF78">
    <property type="entry name" value="ATP-DEPENDENT DNA HELICASE"/>
    <property type="match status" value="1"/>
</dbReference>
<dbReference type="PANTHER" id="PTHR10492">
    <property type="match status" value="1"/>
</dbReference>
<keyword evidence="1" id="KW-0547">Nucleotide-binding</keyword>
<evidence type="ECO:0000256" key="1">
    <source>
        <dbReference type="RuleBase" id="RU363044"/>
    </source>
</evidence>
<dbReference type="InterPro" id="IPR010285">
    <property type="entry name" value="DNA_helicase_pif1-like_DEAD"/>
</dbReference>
<name>A0A151S829_CAJCA</name>
<feature type="non-terminal residue" evidence="3">
    <location>
        <position position="1"/>
    </location>
</feature>
<dbReference type="OMA" id="NTICNIH"/>
<comment type="catalytic activity">
    <reaction evidence="1">
        <text>ATP + H2O = ADP + phosphate + H(+)</text>
        <dbReference type="Rhea" id="RHEA:13065"/>
        <dbReference type="ChEBI" id="CHEBI:15377"/>
        <dbReference type="ChEBI" id="CHEBI:15378"/>
        <dbReference type="ChEBI" id="CHEBI:30616"/>
        <dbReference type="ChEBI" id="CHEBI:43474"/>
        <dbReference type="ChEBI" id="CHEBI:456216"/>
        <dbReference type="EC" id="5.6.2.3"/>
    </reaction>
</comment>
<dbReference type="EC" id="5.6.2.3" evidence="1"/>
<keyword evidence="4" id="KW-1185">Reference proteome</keyword>
<keyword evidence="1" id="KW-0067">ATP-binding</keyword>
<accession>A0A151S829</accession>
<dbReference type="STRING" id="3821.A0A151S829"/>
<evidence type="ECO:0000313" key="3">
    <source>
        <dbReference type="EMBL" id="KYP50939.1"/>
    </source>
</evidence>
<comment type="similarity">
    <text evidence="1">Belongs to the helicase family.</text>
</comment>
<comment type="cofactor">
    <cofactor evidence="1">
        <name>Mg(2+)</name>
        <dbReference type="ChEBI" id="CHEBI:18420"/>
    </cofactor>
</comment>
<evidence type="ECO:0000313" key="4">
    <source>
        <dbReference type="Proteomes" id="UP000075243"/>
    </source>
</evidence>
<organism evidence="3 4">
    <name type="scientific">Cajanus cajan</name>
    <name type="common">Pigeon pea</name>
    <name type="synonym">Cajanus indicus</name>
    <dbReference type="NCBI Taxonomy" id="3821"/>
    <lineage>
        <taxon>Eukaryota</taxon>
        <taxon>Viridiplantae</taxon>
        <taxon>Streptophyta</taxon>
        <taxon>Embryophyta</taxon>
        <taxon>Tracheophyta</taxon>
        <taxon>Spermatophyta</taxon>
        <taxon>Magnoliopsida</taxon>
        <taxon>eudicotyledons</taxon>
        <taxon>Gunneridae</taxon>
        <taxon>Pentapetalae</taxon>
        <taxon>rosids</taxon>
        <taxon>fabids</taxon>
        <taxon>Fabales</taxon>
        <taxon>Fabaceae</taxon>
        <taxon>Papilionoideae</taxon>
        <taxon>50 kb inversion clade</taxon>
        <taxon>NPAAA clade</taxon>
        <taxon>indigoferoid/millettioid clade</taxon>
        <taxon>Phaseoleae</taxon>
        <taxon>Cajanus</taxon>
    </lineage>
</organism>
<dbReference type="GO" id="GO:0016887">
    <property type="term" value="F:ATP hydrolysis activity"/>
    <property type="evidence" value="ECO:0007669"/>
    <property type="project" value="RHEA"/>
</dbReference>
<dbReference type="GO" id="GO:0000723">
    <property type="term" value="P:telomere maintenance"/>
    <property type="evidence" value="ECO:0007669"/>
    <property type="project" value="InterPro"/>
</dbReference>
<dbReference type="Proteomes" id="UP000075243">
    <property type="component" value="Unassembled WGS sequence"/>
</dbReference>
<dbReference type="GO" id="GO:0005524">
    <property type="term" value="F:ATP binding"/>
    <property type="evidence" value="ECO:0007669"/>
    <property type="project" value="UniProtKB-KW"/>
</dbReference>
<keyword evidence="1" id="KW-0378">Hydrolase</keyword>
<dbReference type="GO" id="GO:0006310">
    <property type="term" value="P:DNA recombination"/>
    <property type="evidence" value="ECO:0007669"/>
    <property type="project" value="UniProtKB-KW"/>
</dbReference>
<dbReference type="Pfam" id="PF05970">
    <property type="entry name" value="PIF1"/>
    <property type="match status" value="1"/>
</dbReference>
<dbReference type="AlphaFoldDB" id="A0A151S829"/>
<reference evidence="3" key="1">
    <citation type="journal article" date="2012" name="Nat. Biotechnol.">
        <title>Draft genome sequence of pigeonpea (Cajanus cajan), an orphan legume crop of resource-poor farmers.</title>
        <authorList>
            <person name="Varshney R.K."/>
            <person name="Chen W."/>
            <person name="Li Y."/>
            <person name="Bharti A.K."/>
            <person name="Saxena R.K."/>
            <person name="Schlueter J.A."/>
            <person name="Donoghue M.T."/>
            <person name="Azam S."/>
            <person name="Fan G."/>
            <person name="Whaley A.M."/>
            <person name="Farmer A.D."/>
            <person name="Sheridan J."/>
            <person name="Iwata A."/>
            <person name="Tuteja R."/>
            <person name="Penmetsa R.V."/>
            <person name="Wu W."/>
            <person name="Upadhyaya H.D."/>
            <person name="Yang S.P."/>
            <person name="Shah T."/>
            <person name="Saxena K.B."/>
            <person name="Michael T."/>
            <person name="McCombie W.R."/>
            <person name="Yang B."/>
            <person name="Zhang G."/>
            <person name="Yang H."/>
            <person name="Wang J."/>
            <person name="Spillane C."/>
            <person name="Cook D.R."/>
            <person name="May G.D."/>
            <person name="Xu X."/>
            <person name="Jackson S.A."/>
        </authorList>
    </citation>
    <scope>NUCLEOTIDE SEQUENCE [LARGE SCALE GENOMIC DNA]</scope>
</reference>
<dbReference type="GO" id="GO:0043139">
    <property type="term" value="F:5'-3' DNA helicase activity"/>
    <property type="evidence" value="ECO:0007669"/>
    <property type="project" value="UniProtKB-EC"/>
</dbReference>
<feature type="domain" description="DNA helicase Pif1-like DEAD-box helicase" evidence="2">
    <location>
        <begin position="1"/>
        <end position="100"/>
    </location>
</feature>
<keyword evidence="1" id="KW-0233">DNA recombination</keyword>
<dbReference type="GO" id="GO:0006281">
    <property type="term" value="P:DNA repair"/>
    <property type="evidence" value="ECO:0007669"/>
    <property type="project" value="UniProtKB-KW"/>
</dbReference>
<protein>
    <recommendedName>
        <fullName evidence="1">ATP-dependent DNA helicase</fullName>
        <ecNumber evidence="1">5.6.2.3</ecNumber>
    </recommendedName>
</protein>
<sequence>QIVLTVVSNGITSFLLPMGKTTCSKFKILAPTLDNTICNIHQGSELAKFLKLTKLIIWDKAPMTHKFCFETLDKTLKDIMRVGNDNTLVFGEKVIIFCGDKLNEFSYWILDIGNGKLSKPNDVYVSINILKEVFITNFNDPINAIIFIKKYKDEQLLKFRAILASRVEVVDQINDYVLSLISGDKKEYLSSDSIDKLETIENQTFEALTSGFLKSLKTFRLPYHKILENVGLYSPKLVFSHRQLYVTISRVQSKSRLKILIHDKDRQSLKTTTNVVFKVVFQNL</sequence>
<gene>
    <name evidence="3" type="ORF">KK1_027299</name>
</gene>
<keyword evidence="1" id="KW-0234">DNA repair</keyword>
<dbReference type="EMBL" id="KQ483446">
    <property type="protein sequence ID" value="KYP50939.1"/>
    <property type="molecule type" value="Genomic_DNA"/>
</dbReference>
<proteinExistence type="inferred from homology"/>
<dbReference type="Gramene" id="C.cajan_26337.t">
    <property type="protein sequence ID" value="C.cajan_26337.t"/>
    <property type="gene ID" value="C.cajan_26337"/>
</dbReference>
<evidence type="ECO:0000259" key="2">
    <source>
        <dbReference type="Pfam" id="PF05970"/>
    </source>
</evidence>